<feature type="chain" id="PRO_5016298013" evidence="1">
    <location>
        <begin position="19"/>
        <end position="143"/>
    </location>
</feature>
<evidence type="ECO:0000259" key="2">
    <source>
        <dbReference type="Pfam" id="PF14534"/>
    </source>
</evidence>
<evidence type="ECO:0000313" key="4">
    <source>
        <dbReference type="Proteomes" id="UP000248917"/>
    </source>
</evidence>
<keyword evidence="4" id="KW-1185">Reference proteome</keyword>
<feature type="domain" description="DUF4440" evidence="2">
    <location>
        <begin position="26"/>
        <end position="132"/>
    </location>
</feature>
<feature type="signal peptide" evidence="1">
    <location>
        <begin position="1"/>
        <end position="18"/>
    </location>
</feature>
<dbReference type="Pfam" id="PF14534">
    <property type="entry name" value="DUF4440"/>
    <property type="match status" value="1"/>
</dbReference>
<reference evidence="3 4" key="1">
    <citation type="submission" date="2018-06" db="EMBL/GenBank/DDBJ databases">
        <title>Genomic Encyclopedia of Archaeal and Bacterial Type Strains, Phase II (KMG-II): from individual species to whole genera.</title>
        <authorList>
            <person name="Goeker M."/>
        </authorList>
    </citation>
    <scope>NUCLEOTIDE SEQUENCE [LARGE SCALE GENOMIC DNA]</scope>
    <source>
        <strain evidence="3 4">T4</strain>
    </source>
</reference>
<sequence length="143" mass="16229">MKLLLTLFFVLRISVAFAQAEKEVEKAILDLRTAMLAEDANALRGLTSKHLSYGHSSGVIENQEEFLEVFASKKSDYQQWDIRDQEISFPNKNLAIVRHKVNAEISGANGQINKLDIGLLMVWTKEKGAWKLLARQAFRMPQP</sequence>
<name>A0A326RWN8_9BACT</name>
<evidence type="ECO:0000256" key="1">
    <source>
        <dbReference type="SAM" id="SignalP"/>
    </source>
</evidence>
<gene>
    <name evidence="3" type="ORF">CLV31_11680</name>
</gene>
<dbReference type="Proteomes" id="UP000248917">
    <property type="component" value="Unassembled WGS sequence"/>
</dbReference>
<dbReference type="SUPFAM" id="SSF54427">
    <property type="entry name" value="NTF2-like"/>
    <property type="match status" value="1"/>
</dbReference>
<evidence type="ECO:0000313" key="3">
    <source>
        <dbReference type="EMBL" id="PZV78651.1"/>
    </source>
</evidence>
<protein>
    <submittedName>
        <fullName evidence="3">Uncharacterized protein DUF4440</fullName>
    </submittedName>
</protein>
<accession>A0A326RWN8</accession>
<proteinExistence type="predicted"/>
<keyword evidence="1" id="KW-0732">Signal</keyword>
<dbReference type="InterPro" id="IPR032710">
    <property type="entry name" value="NTF2-like_dom_sf"/>
</dbReference>
<dbReference type="OrthoDB" id="5383110at2"/>
<organism evidence="3 4">
    <name type="scientific">Algoriphagus aquaeductus</name>
    <dbReference type="NCBI Taxonomy" id="475299"/>
    <lineage>
        <taxon>Bacteria</taxon>
        <taxon>Pseudomonadati</taxon>
        <taxon>Bacteroidota</taxon>
        <taxon>Cytophagia</taxon>
        <taxon>Cytophagales</taxon>
        <taxon>Cyclobacteriaceae</taxon>
        <taxon>Algoriphagus</taxon>
    </lineage>
</organism>
<dbReference type="EMBL" id="QKTX01000016">
    <property type="protein sequence ID" value="PZV78651.1"/>
    <property type="molecule type" value="Genomic_DNA"/>
</dbReference>
<comment type="caution">
    <text evidence="3">The sequence shown here is derived from an EMBL/GenBank/DDBJ whole genome shotgun (WGS) entry which is preliminary data.</text>
</comment>
<dbReference type="InterPro" id="IPR027843">
    <property type="entry name" value="DUF4440"/>
</dbReference>
<dbReference type="RefSeq" id="WP_111394485.1">
    <property type="nucleotide sequence ID" value="NZ_QKTX01000016.1"/>
</dbReference>
<dbReference type="AlphaFoldDB" id="A0A326RWN8"/>
<dbReference type="Gene3D" id="3.10.450.50">
    <property type="match status" value="1"/>
</dbReference>